<feature type="domain" description="Ketoreductase" evidence="4">
    <location>
        <begin position="11"/>
        <end position="191"/>
    </location>
</feature>
<dbReference type="InterPro" id="IPR057326">
    <property type="entry name" value="KR_dom"/>
</dbReference>
<dbReference type="RefSeq" id="WP_345495897.1">
    <property type="nucleotide sequence ID" value="NZ_BAABJM010000002.1"/>
</dbReference>
<dbReference type="PANTHER" id="PTHR24322:SF736">
    <property type="entry name" value="RETINOL DEHYDROGENASE 10"/>
    <property type="match status" value="1"/>
</dbReference>
<evidence type="ECO:0000256" key="2">
    <source>
        <dbReference type="ARBA" id="ARBA00023002"/>
    </source>
</evidence>
<dbReference type="PRINTS" id="PR00080">
    <property type="entry name" value="SDRFAMILY"/>
</dbReference>
<dbReference type="InterPro" id="IPR002347">
    <property type="entry name" value="SDR_fam"/>
</dbReference>
<comment type="caution">
    <text evidence="5">The sequence shown here is derived from an EMBL/GenBank/DDBJ whole genome shotgun (WGS) entry which is preliminary data.</text>
</comment>
<keyword evidence="2" id="KW-0560">Oxidoreductase</keyword>
<dbReference type="NCBIfam" id="NF005878">
    <property type="entry name" value="PRK07825.1"/>
    <property type="match status" value="1"/>
</dbReference>
<sequence length="279" mass="29304">MAKKHLLAPATVVAITGGARGIGYATASALLERGARVAIGDIDGELARASADELGSRCAGFDLEVTDRKSFAAFLDAAAARFGPIDILVNNAGIMPLGEFAEEPDELTRRIIEVNLHGVLLGTKLAIARMKPRAGGHIINISSAVGRVALAGAATYSATKYAIVGLTEATRSELRGTGVEVSCVLPMITRTELGAGLSDVRGQRTVSPEEVAKAVVATIAAPRFEVWVPASGRRLYVLMSVLPKRWAEAISRFVGAADVLAAPDTTARGEYEKRARGQR</sequence>
<evidence type="ECO:0000259" key="4">
    <source>
        <dbReference type="SMART" id="SM00822"/>
    </source>
</evidence>
<dbReference type="InterPro" id="IPR036291">
    <property type="entry name" value="NAD(P)-bd_dom_sf"/>
</dbReference>
<dbReference type="Proteomes" id="UP001500603">
    <property type="component" value="Unassembled WGS sequence"/>
</dbReference>
<dbReference type="PRINTS" id="PR00081">
    <property type="entry name" value="GDHRDH"/>
</dbReference>
<name>A0ABP9KDB2_9NOCA</name>
<evidence type="ECO:0000313" key="6">
    <source>
        <dbReference type="Proteomes" id="UP001500603"/>
    </source>
</evidence>
<dbReference type="InterPro" id="IPR020904">
    <property type="entry name" value="Sc_DH/Rdtase_CS"/>
</dbReference>
<dbReference type="Pfam" id="PF00106">
    <property type="entry name" value="adh_short"/>
    <property type="match status" value="1"/>
</dbReference>
<dbReference type="SUPFAM" id="SSF51735">
    <property type="entry name" value="NAD(P)-binding Rossmann-fold domains"/>
    <property type="match status" value="1"/>
</dbReference>
<dbReference type="Gene3D" id="3.40.50.720">
    <property type="entry name" value="NAD(P)-binding Rossmann-like Domain"/>
    <property type="match status" value="1"/>
</dbReference>
<keyword evidence="6" id="KW-1185">Reference proteome</keyword>
<gene>
    <name evidence="5" type="ORF">GCM10023318_29490</name>
</gene>
<comment type="similarity">
    <text evidence="1 3">Belongs to the short-chain dehydrogenases/reductases (SDR) family.</text>
</comment>
<evidence type="ECO:0000313" key="5">
    <source>
        <dbReference type="EMBL" id="GAA5054473.1"/>
    </source>
</evidence>
<accession>A0ABP9KDB2</accession>
<dbReference type="PROSITE" id="PS00061">
    <property type="entry name" value="ADH_SHORT"/>
    <property type="match status" value="1"/>
</dbReference>
<dbReference type="EMBL" id="BAABJM010000002">
    <property type="protein sequence ID" value="GAA5054473.1"/>
    <property type="molecule type" value="Genomic_DNA"/>
</dbReference>
<evidence type="ECO:0000256" key="1">
    <source>
        <dbReference type="ARBA" id="ARBA00006484"/>
    </source>
</evidence>
<proteinExistence type="inferred from homology"/>
<evidence type="ECO:0000256" key="3">
    <source>
        <dbReference type="RuleBase" id="RU000363"/>
    </source>
</evidence>
<organism evidence="5 6">
    <name type="scientific">Nocardia callitridis</name>
    <dbReference type="NCBI Taxonomy" id="648753"/>
    <lineage>
        <taxon>Bacteria</taxon>
        <taxon>Bacillati</taxon>
        <taxon>Actinomycetota</taxon>
        <taxon>Actinomycetes</taxon>
        <taxon>Mycobacteriales</taxon>
        <taxon>Nocardiaceae</taxon>
        <taxon>Nocardia</taxon>
    </lineage>
</organism>
<reference evidence="6" key="1">
    <citation type="journal article" date="2019" name="Int. J. Syst. Evol. Microbiol.">
        <title>The Global Catalogue of Microorganisms (GCM) 10K type strain sequencing project: providing services to taxonomists for standard genome sequencing and annotation.</title>
        <authorList>
            <consortium name="The Broad Institute Genomics Platform"/>
            <consortium name="The Broad Institute Genome Sequencing Center for Infectious Disease"/>
            <person name="Wu L."/>
            <person name="Ma J."/>
        </authorList>
    </citation>
    <scope>NUCLEOTIDE SEQUENCE [LARGE SCALE GENOMIC DNA]</scope>
    <source>
        <strain evidence="6">JCM 18298</strain>
    </source>
</reference>
<dbReference type="CDD" id="cd05233">
    <property type="entry name" value="SDR_c"/>
    <property type="match status" value="1"/>
</dbReference>
<dbReference type="SMART" id="SM00822">
    <property type="entry name" value="PKS_KR"/>
    <property type="match status" value="1"/>
</dbReference>
<protein>
    <submittedName>
        <fullName evidence="5">SDR family oxidoreductase</fullName>
    </submittedName>
</protein>
<dbReference type="PANTHER" id="PTHR24322">
    <property type="entry name" value="PKSB"/>
    <property type="match status" value="1"/>
</dbReference>